<evidence type="ECO:0000313" key="1">
    <source>
        <dbReference type="EMBL" id="KAF7405366.1"/>
    </source>
</evidence>
<name>A0A834KEN1_VESVU</name>
<evidence type="ECO:0000313" key="2">
    <source>
        <dbReference type="Proteomes" id="UP000614350"/>
    </source>
</evidence>
<dbReference type="EMBL" id="JACSEA010000003">
    <property type="protein sequence ID" value="KAF7405366.1"/>
    <property type="molecule type" value="Genomic_DNA"/>
</dbReference>
<dbReference type="AlphaFoldDB" id="A0A834KEN1"/>
<gene>
    <name evidence="1" type="ORF">HZH66_004272</name>
</gene>
<proteinExistence type="predicted"/>
<comment type="caution">
    <text evidence="1">The sequence shown here is derived from an EMBL/GenBank/DDBJ whole genome shotgun (WGS) entry which is preliminary data.</text>
</comment>
<organism evidence="1 2">
    <name type="scientific">Vespula vulgaris</name>
    <name type="common">Yellow jacket</name>
    <name type="synonym">Wasp</name>
    <dbReference type="NCBI Taxonomy" id="7454"/>
    <lineage>
        <taxon>Eukaryota</taxon>
        <taxon>Metazoa</taxon>
        <taxon>Ecdysozoa</taxon>
        <taxon>Arthropoda</taxon>
        <taxon>Hexapoda</taxon>
        <taxon>Insecta</taxon>
        <taxon>Pterygota</taxon>
        <taxon>Neoptera</taxon>
        <taxon>Endopterygota</taxon>
        <taxon>Hymenoptera</taxon>
        <taxon>Apocrita</taxon>
        <taxon>Aculeata</taxon>
        <taxon>Vespoidea</taxon>
        <taxon>Vespidae</taxon>
        <taxon>Vespinae</taxon>
        <taxon>Vespula</taxon>
    </lineage>
</organism>
<reference evidence="1" key="1">
    <citation type="journal article" date="2020" name="G3 (Bethesda)">
        <title>High-Quality Assemblies for Three Invasive Social Wasps from the &lt;i&gt;Vespula&lt;/i&gt; Genus.</title>
        <authorList>
            <person name="Harrop T.W.R."/>
            <person name="Guhlin J."/>
            <person name="McLaughlin G.M."/>
            <person name="Permina E."/>
            <person name="Stockwell P."/>
            <person name="Gilligan J."/>
            <person name="Le Lec M.F."/>
            <person name="Gruber M.A.M."/>
            <person name="Quinn O."/>
            <person name="Lovegrove M."/>
            <person name="Duncan E.J."/>
            <person name="Remnant E.J."/>
            <person name="Van Eeckhoven J."/>
            <person name="Graham B."/>
            <person name="Knapp R.A."/>
            <person name="Langford K.W."/>
            <person name="Kronenberg Z."/>
            <person name="Press M.O."/>
            <person name="Eacker S.M."/>
            <person name="Wilson-Rankin E.E."/>
            <person name="Purcell J."/>
            <person name="Lester P.J."/>
            <person name="Dearden P.K."/>
        </authorList>
    </citation>
    <scope>NUCLEOTIDE SEQUENCE</scope>
    <source>
        <strain evidence="1">Marl-1</strain>
    </source>
</reference>
<protein>
    <submittedName>
        <fullName evidence="1">Uncharacterized protein</fullName>
    </submittedName>
</protein>
<accession>A0A834KEN1</accession>
<dbReference type="Proteomes" id="UP000614350">
    <property type="component" value="Unassembled WGS sequence"/>
</dbReference>
<keyword evidence="2" id="KW-1185">Reference proteome</keyword>
<sequence length="118" mass="13733">MDLKRSESRNDIKRSKLPRQLQQNFLIFDFYTEIAVYMGYRTRDNSPIENVKLQGVGIERLDHDQNGDYRRIADVEGARGWPFDRNPGFCGSPRRSSLNLKGGLRTADRVVRRSNDML</sequence>